<dbReference type="RefSeq" id="WP_311401697.1">
    <property type="nucleotide sequence ID" value="NZ_JAVRBG010000007.1"/>
</dbReference>
<name>A0ABU2KJ75_9FLAO</name>
<feature type="transmembrane region" description="Helical" evidence="1">
    <location>
        <begin position="77"/>
        <end position="98"/>
    </location>
</feature>
<keyword evidence="1" id="KW-0812">Transmembrane</keyword>
<proteinExistence type="predicted"/>
<keyword evidence="1" id="KW-1133">Transmembrane helix</keyword>
<evidence type="ECO:0000313" key="2">
    <source>
        <dbReference type="EMBL" id="MDT0294768.1"/>
    </source>
</evidence>
<dbReference type="EMBL" id="JAVRBG010000007">
    <property type="protein sequence ID" value="MDT0294768.1"/>
    <property type="molecule type" value="Genomic_DNA"/>
</dbReference>
<reference evidence="3" key="1">
    <citation type="submission" date="2023-07" db="EMBL/GenBank/DDBJ databases">
        <title>Isolating and identifying novel microbial strains from the Mariana Trench.</title>
        <authorList>
            <person name="Fu H."/>
        </authorList>
    </citation>
    <scope>NUCLEOTIDE SEQUENCE [LARGE SCALE GENOMIC DNA]</scope>
    <source>
        <strain evidence="3">T-y2</strain>
    </source>
</reference>
<evidence type="ECO:0000313" key="3">
    <source>
        <dbReference type="Proteomes" id="UP001182991"/>
    </source>
</evidence>
<organism evidence="2 3">
    <name type="scientific">Mesonia ostreae</name>
    <dbReference type="NCBI Taxonomy" id="861110"/>
    <lineage>
        <taxon>Bacteria</taxon>
        <taxon>Pseudomonadati</taxon>
        <taxon>Bacteroidota</taxon>
        <taxon>Flavobacteriia</taxon>
        <taxon>Flavobacteriales</taxon>
        <taxon>Flavobacteriaceae</taxon>
        <taxon>Mesonia</taxon>
    </lineage>
</organism>
<keyword evidence="3" id="KW-1185">Reference proteome</keyword>
<evidence type="ECO:0000256" key="1">
    <source>
        <dbReference type="SAM" id="Phobius"/>
    </source>
</evidence>
<dbReference type="Proteomes" id="UP001182991">
    <property type="component" value="Unassembled WGS sequence"/>
</dbReference>
<gene>
    <name evidence="2" type="ORF">RLT85_08990</name>
</gene>
<keyword evidence="1" id="KW-0472">Membrane</keyword>
<feature type="transmembrane region" description="Helical" evidence="1">
    <location>
        <begin position="12"/>
        <end position="33"/>
    </location>
</feature>
<protein>
    <submittedName>
        <fullName evidence="2">Uncharacterized protein</fullName>
    </submittedName>
</protein>
<accession>A0ABU2KJ75</accession>
<sequence length="100" mass="11159">MEVILKKSKFGEIALLLLSLSVMLGLFAVVYIGKNSIELSAFFGAIFQLFIIPLVVAPFIVFILVTILWVRKKTTVSLLLGLSTLFLVISIYLNYLIFTS</sequence>
<feature type="transmembrane region" description="Helical" evidence="1">
    <location>
        <begin position="45"/>
        <end position="70"/>
    </location>
</feature>
<comment type="caution">
    <text evidence="2">The sequence shown here is derived from an EMBL/GenBank/DDBJ whole genome shotgun (WGS) entry which is preliminary data.</text>
</comment>